<dbReference type="EMBL" id="JACHHQ010000002">
    <property type="protein sequence ID" value="MBB5199334.1"/>
    <property type="molecule type" value="Genomic_DNA"/>
</dbReference>
<name>A0A840RRJ3_9BURK</name>
<protein>
    <submittedName>
        <fullName evidence="1">Uncharacterized protein</fullName>
    </submittedName>
</protein>
<keyword evidence="2" id="KW-1185">Reference proteome</keyword>
<proteinExistence type="predicted"/>
<accession>A0A840RRJ3</accession>
<dbReference type="RefSeq" id="WP_168055124.1">
    <property type="nucleotide sequence ID" value="NZ_JAAOZT010000006.1"/>
</dbReference>
<reference evidence="1 2" key="1">
    <citation type="submission" date="2020-08" db="EMBL/GenBank/DDBJ databases">
        <title>Genomic Encyclopedia of Type Strains, Phase IV (KMG-IV): sequencing the most valuable type-strain genomes for metagenomic binning, comparative biology and taxonomic classification.</title>
        <authorList>
            <person name="Goeker M."/>
        </authorList>
    </citation>
    <scope>NUCLEOTIDE SEQUENCE [LARGE SCALE GENOMIC DNA]</scope>
    <source>
        <strain evidence="1 2">DSM 23240</strain>
    </source>
</reference>
<evidence type="ECO:0000313" key="2">
    <source>
        <dbReference type="Proteomes" id="UP000571084"/>
    </source>
</evidence>
<dbReference type="Proteomes" id="UP000571084">
    <property type="component" value="Unassembled WGS sequence"/>
</dbReference>
<evidence type="ECO:0000313" key="1">
    <source>
        <dbReference type="EMBL" id="MBB5199334.1"/>
    </source>
</evidence>
<sequence length="83" mass="8659">MDYLISQGYTPGSQDFNDMMNLGATLVGAASGALAGGGSRDAGIGANVWVIADQKNRQLHPTEKTLVKKTAGGQQRKTYCKAG</sequence>
<gene>
    <name evidence="1" type="ORF">HNR39_001161</name>
</gene>
<comment type="caution">
    <text evidence="1">The sequence shown here is derived from an EMBL/GenBank/DDBJ whole genome shotgun (WGS) entry which is preliminary data.</text>
</comment>
<organism evidence="1 2">
    <name type="scientific">Glaciimonas immobilis</name>
    <dbReference type="NCBI Taxonomy" id="728004"/>
    <lineage>
        <taxon>Bacteria</taxon>
        <taxon>Pseudomonadati</taxon>
        <taxon>Pseudomonadota</taxon>
        <taxon>Betaproteobacteria</taxon>
        <taxon>Burkholderiales</taxon>
        <taxon>Oxalobacteraceae</taxon>
        <taxon>Glaciimonas</taxon>
    </lineage>
</organism>
<dbReference type="AlphaFoldDB" id="A0A840RRJ3"/>